<feature type="region of interest" description="Disordered" evidence="1">
    <location>
        <begin position="177"/>
        <end position="199"/>
    </location>
</feature>
<keyword evidence="3" id="KW-1185">Reference proteome</keyword>
<organism evidence="2 3">
    <name type="scientific">Sphaeroforma arctica JP610</name>
    <dbReference type="NCBI Taxonomy" id="667725"/>
    <lineage>
        <taxon>Eukaryota</taxon>
        <taxon>Ichthyosporea</taxon>
        <taxon>Ichthyophonida</taxon>
        <taxon>Sphaeroforma</taxon>
    </lineage>
</organism>
<feature type="compositionally biased region" description="Polar residues" evidence="1">
    <location>
        <begin position="124"/>
        <end position="138"/>
    </location>
</feature>
<feature type="compositionally biased region" description="Basic residues" evidence="1">
    <location>
        <begin position="182"/>
        <end position="191"/>
    </location>
</feature>
<evidence type="ECO:0000256" key="1">
    <source>
        <dbReference type="SAM" id="MobiDB-lite"/>
    </source>
</evidence>
<reference evidence="2 3" key="1">
    <citation type="submission" date="2011-02" db="EMBL/GenBank/DDBJ databases">
        <title>The Genome Sequence of Sphaeroforma arctica JP610.</title>
        <authorList>
            <consortium name="The Broad Institute Genome Sequencing Platform"/>
            <person name="Russ C."/>
            <person name="Cuomo C."/>
            <person name="Young S.K."/>
            <person name="Zeng Q."/>
            <person name="Gargeya S."/>
            <person name="Alvarado L."/>
            <person name="Berlin A."/>
            <person name="Chapman S.B."/>
            <person name="Chen Z."/>
            <person name="Freedman E."/>
            <person name="Gellesch M."/>
            <person name="Goldberg J."/>
            <person name="Griggs A."/>
            <person name="Gujja S."/>
            <person name="Heilman E."/>
            <person name="Heiman D."/>
            <person name="Howarth C."/>
            <person name="Mehta T."/>
            <person name="Neiman D."/>
            <person name="Pearson M."/>
            <person name="Roberts A."/>
            <person name="Saif S."/>
            <person name="Shea T."/>
            <person name="Shenoy N."/>
            <person name="Sisk P."/>
            <person name="Stolte C."/>
            <person name="Sykes S."/>
            <person name="White J."/>
            <person name="Yandava C."/>
            <person name="Burger G."/>
            <person name="Gray M.W."/>
            <person name="Holland P.W.H."/>
            <person name="King N."/>
            <person name="Lang F.B.F."/>
            <person name="Roger A.J."/>
            <person name="Ruiz-Trillo I."/>
            <person name="Haas B."/>
            <person name="Nusbaum C."/>
            <person name="Birren B."/>
        </authorList>
    </citation>
    <scope>NUCLEOTIDE SEQUENCE [LARGE SCALE GENOMIC DNA]</scope>
    <source>
        <strain evidence="2 3">JP610</strain>
    </source>
</reference>
<dbReference type="Proteomes" id="UP000054560">
    <property type="component" value="Unassembled WGS sequence"/>
</dbReference>
<dbReference type="EMBL" id="KQ242558">
    <property type="protein sequence ID" value="KNC78099.1"/>
    <property type="molecule type" value="Genomic_DNA"/>
</dbReference>
<evidence type="ECO:0000313" key="2">
    <source>
        <dbReference type="EMBL" id="KNC78099.1"/>
    </source>
</evidence>
<dbReference type="GeneID" id="25909954"/>
<protein>
    <submittedName>
        <fullName evidence="2">Uncharacterized protein</fullName>
    </submittedName>
</protein>
<proteinExistence type="predicted"/>
<name>A0A0L0FMY2_9EUKA</name>
<dbReference type="RefSeq" id="XP_014152001.1">
    <property type="nucleotide sequence ID" value="XM_014296526.1"/>
</dbReference>
<feature type="region of interest" description="Disordered" evidence="1">
    <location>
        <begin position="25"/>
        <end position="70"/>
    </location>
</feature>
<feature type="region of interest" description="Disordered" evidence="1">
    <location>
        <begin position="108"/>
        <end position="138"/>
    </location>
</feature>
<sequence length="328" mass="36340">MARNEDIRPAMPFCTQRRACDSMLSESKNTATDDRHTFGRAAKGGSVRSPQVANNGTTNRPNRRSDASIRGRSLARECRSCGTTVPASGFPLDGDVCLSCRTRSNQESQSDSVAKTISAPVDSPPQSTTPTFDPQAGQADQTDSVCELCSTPSNNLFIGTRGTRTCMACISVRRSGLSSTSRRPRRTRRQRALTPPPQRAQAVRSLLRSDSQADRECVVCHVTRPTNEFRCDEIICFSCVSYEAGITRDTDPPMRLCELCSELLPVFRFRDNGHTCRGCLQSTGDVDSIVPLHERFRRLGMLEGQADPFSRHQGTAELWQGTWMFFMQ</sequence>
<dbReference type="AlphaFoldDB" id="A0A0L0FMY2"/>
<evidence type="ECO:0000313" key="3">
    <source>
        <dbReference type="Proteomes" id="UP000054560"/>
    </source>
</evidence>
<feature type="compositionally biased region" description="Polar residues" evidence="1">
    <location>
        <begin position="48"/>
        <end position="60"/>
    </location>
</feature>
<gene>
    <name evidence="2" type="ORF">SARC_09450</name>
</gene>
<accession>A0A0L0FMY2</accession>